<proteinExistence type="predicted"/>
<comment type="caution">
    <text evidence="3">The sequence shown here is derived from an EMBL/GenBank/DDBJ whole genome shotgun (WGS) entry which is preliminary data.</text>
</comment>
<dbReference type="RefSeq" id="WP_165644516.1">
    <property type="nucleotide sequence ID" value="NZ_BSPM01000002.1"/>
</dbReference>
<feature type="transmembrane region" description="Helical" evidence="1">
    <location>
        <begin position="84"/>
        <end position="104"/>
    </location>
</feature>
<sequence length="323" mass="34066">MDDSTAIPRRLPVVDVLRGVALVAMIVYHFSWDLAYHRLVDWDVAGDPVWRDFARTIAASFLAISGLSLVLARRAGADAGRYAFRVAKIGAAAAAVTAVTYAMFPDSFVFFGILHMIATGAILSAPLLGAPAIVPALLAAAVSWIAATVTHPLFDAPLLWWVGLSTTTPVSNDYVPVFPWLAPMLVGVAVGRLVATGRIRLPSATPTAAPLRALAAAGRWSLVVYLVHQPLLFGLVSVAAGVLPTSPAVERARFVGECRAECVRWDDRPGYCERFCGCVASSLDGTSYFSVRGGDPELGTLVATAATTCRTAEDDAGAEAPAE</sequence>
<feature type="transmembrane region" description="Helical" evidence="1">
    <location>
        <begin position="222"/>
        <end position="243"/>
    </location>
</feature>
<evidence type="ECO:0000313" key="4">
    <source>
        <dbReference type="Proteomes" id="UP000294547"/>
    </source>
</evidence>
<evidence type="ECO:0000313" key="3">
    <source>
        <dbReference type="EMBL" id="TDP82011.1"/>
    </source>
</evidence>
<keyword evidence="4" id="KW-1185">Reference proteome</keyword>
<protein>
    <submittedName>
        <fullName evidence="3">Putative membrane protein</fullName>
    </submittedName>
</protein>
<keyword evidence="1" id="KW-1133">Transmembrane helix</keyword>
<evidence type="ECO:0000256" key="1">
    <source>
        <dbReference type="SAM" id="Phobius"/>
    </source>
</evidence>
<organism evidence="3 4">
    <name type="scientific">Oharaeibacter diazotrophicus</name>
    <dbReference type="NCBI Taxonomy" id="1920512"/>
    <lineage>
        <taxon>Bacteria</taxon>
        <taxon>Pseudomonadati</taxon>
        <taxon>Pseudomonadota</taxon>
        <taxon>Alphaproteobacteria</taxon>
        <taxon>Hyphomicrobiales</taxon>
        <taxon>Pleomorphomonadaceae</taxon>
        <taxon>Oharaeibacter</taxon>
    </lineage>
</organism>
<evidence type="ECO:0000259" key="2">
    <source>
        <dbReference type="Pfam" id="PF07786"/>
    </source>
</evidence>
<dbReference type="InterPro" id="IPR012429">
    <property type="entry name" value="HGSNAT_cat"/>
</dbReference>
<feature type="transmembrane region" description="Helical" evidence="1">
    <location>
        <begin position="110"/>
        <end position="129"/>
    </location>
</feature>
<keyword evidence="1" id="KW-0472">Membrane</keyword>
<accession>A0A4R6R7P0</accession>
<dbReference type="Proteomes" id="UP000294547">
    <property type="component" value="Unassembled WGS sequence"/>
</dbReference>
<dbReference type="EMBL" id="SNXY01000011">
    <property type="protein sequence ID" value="TDP82011.1"/>
    <property type="molecule type" value="Genomic_DNA"/>
</dbReference>
<name>A0A4R6R7P0_9HYPH</name>
<feature type="transmembrane region" description="Helical" evidence="1">
    <location>
        <begin position="174"/>
        <end position="195"/>
    </location>
</feature>
<dbReference type="Pfam" id="PF07786">
    <property type="entry name" value="HGSNAT_cat"/>
    <property type="match status" value="1"/>
</dbReference>
<reference evidence="3 4" key="1">
    <citation type="submission" date="2019-03" db="EMBL/GenBank/DDBJ databases">
        <title>Genomic Encyclopedia of Type Strains, Phase IV (KMG-IV): sequencing the most valuable type-strain genomes for metagenomic binning, comparative biology and taxonomic classification.</title>
        <authorList>
            <person name="Goeker M."/>
        </authorList>
    </citation>
    <scope>NUCLEOTIDE SEQUENCE [LARGE SCALE GENOMIC DNA]</scope>
    <source>
        <strain evidence="3 4">DSM 102969</strain>
    </source>
</reference>
<dbReference type="AlphaFoldDB" id="A0A4R6R7P0"/>
<gene>
    <name evidence="3" type="ORF">EDD54_4272</name>
</gene>
<feature type="transmembrane region" description="Helical" evidence="1">
    <location>
        <begin position="52"/>
        <end position="72"/>
    </location>
</feature>
<feature type="transmembrane region" description="Helical" evidence="1">
    <location>
        <begin position="12"/>
        <end position="32"/>
    </location>
</feature>
<feature type="transmembrane region" description="Helical" evidence="1">
    <location>
        <begin position="136"/>
        <end position="154"/>
    </location>
</feature>
<feature type="domain" description="Heparan-alpha-glucosaminide N-acetyltransferase catalytic" evidence="2">
    <location>
        <begin position="10"/>
        <end position="230"/>
    </location>
</feature>
<keyword evidence="1" id="KW-0812">Transmembrane</keyword>